<dbReference type="Proteomes" id="UP000186030">
    <property type="component" value="Unassembled WGS sequence"/>
</dbReference>
<name>A0A1Q5SYN5_9BACL</name>
<dbReference type="RefSeq" id="WP_074043860.1">
    <property type="nucleotide sequence ID" value="NZ_MQMG01000025.1"/>
</dbReference>
<evidence type="ECO:0000313" key="2">
    <source>
        <dbReference type="EMBL" id="OKO93062.1"/>
    </source>
</evidence>
<evidence type="ECO:0000256" key="1">
    <source>
        <dbReference type="SAM" id="Coils"/>
    </source>
</evidence>
<gene>
    <name evidence="2" type="ORF">BRO54_2125</name>
</gene>
<comment type="caution">
    <text evidence="2">The sequence shown here is derived from an EMBL/GenBank/DDBJ whole genome shotgun (WGS) entry which is preliminary data.</text>
</comment>
<keyword evidence="1" id="KW-0175">Coiled coil</keyword>
<feature type="coiled-coil region" evidence="1">
    <location>
        <begin position="335"/>
        <end position="362"/>
    </location>
</feature>
<protein>
    <submittedName>
        <fullName evidence="2">Uncharacterized protein</fullName>
    </submittedName>
</protein>
<organism evidence="2 3">
    <name type="scientific">Geobacillus proteiniphilus</name>
    <dbReference type="NCBI Taxonomy" id="860353"/>
    <lineage>
        <taxon>Bacteria</taxon>
        <taxon>Bacillati</taxon>
        <taxon>Bacillota</taxon>
        <taxon>Bacilli</taxon>
        <taxon>Bacillales</taxon>
        <taxon>Anoxybacillaceae</taxon>
        <taxon>Geobacillus</taxon>
    </lineage>
</organism>
<accession>A0A1Q5SYN5</accession>
<evidence type="ECO:0000313" key="3">
    <source>
        <dbReference type="Proteomes" id="UP000186030"/>
    </source>
</evidence>
<reference evidence="3" key="2">
    <citation type="submission" date="2017-01" db="EMBL/GenBank/DDBJ databases">
        <title>Genome sequencing and annotation of Geobacillus sp. 1017, a Hydrocarbon-Oxidizing Thermophilic Bacterium Isolated from a Heavy Oil Reservoir (China).</title>
        <authorList>
            <person name="Kadnikov V.V."/>
            <person name="Mardanov A.V."/>
            <person name="Poltaraus A.B."/>
            <person name="Sokolova D.S."/>
            <person name="Semenova E.M."/>
            <person name="Ravin N.V."/>
            <person name="Tourova T.P."/>
            <person name="Nazina T.N."/>
        </authorList>
    </citation>
    <scope>NUCLEOTIDE SEQUENCE [LARGE SCALE GENOMIC DNA]</scope>
    <source>
        <strain evidence="3">1017</strain>
    </source>
</reference>
<dbReference type="AlphaFoldDB" id="A0A1Q5SYN5"/>
<dbReference type="EMBL" id="MQMG01000025">
    <property type="protein sequence ID" value="OKO93062.1"/>
    <property type="molecule type" value="Genomic_DNA"/>
</dbReference>
<proteinExistence type="predicted"/>
<reference evidence="2 3" key="1">
    <citation type="submission" date="2016-11" db="EMBL/GenBank/DDBJ databases">
        <authorList>
            <person name="Kadnikov V."/>
            <person name="Nazina T."/>
        </authorList>
    </citation>
    <scope>NUCLEOTIDE SEQUENCE [LARGE SCALE GENOMIC DNA]</scope>
    <source>
        <strain evidence="2 3">1017</strain>
    </source>
</reference>
<sequence>MALQWLEQFVKYQGLSREFWNFIDREGINRKDLDQQLEQYKLDTFSRRAQFLWKLQSIVEKVVFEYVNEQNNSDVADLVAKEWNLRSYPEIDKFIARAMIDRLPIRHDTMKKAFQAICNGHFLSYELYAQGNQQLFVQLFVRTTLLLVDHPSDVVQLGEIVLPSLFQGIDTKGEIMKALHSLLMTRKDGLADYKAMHQYGQLFSPDELVFNQGMLRIIIPILKEKKQDEVAVKFLHNIGKKVSHLIGEEMDLIDMEPENKEEQSEEISFAEGAQETYEKSDVQGKEATVALSSAKHEMVQRLIMEVDEFSARIKGGLETLEQQLAYPIGEDYAPHEEYEEVIARLKEENQRLYIEMEKIRKKQAENEWRRFKQFVQAVGGSQHHYLLSELYEESQGRSLANLEMTKGRLMNLFNALSLFGVEPTTYGYSIGQELTVTRQELRERFMMLQPIASSTDEVRVKIVRCGWTIYGQVIVQPLVEEMKES</sequence>